<evidence type="ECO:0000313" key="4">
    <source>
        <dbReference type="EMBL" id="MBM7416971.1"/>
    </source>
</evidence>
<gene>
    <name evidence="4" type="ORF">JOE42_003704</name>
</gene>
<dbReference type="EMBL" id="JAFBBK010000001">
    <property type="protein sequence ID" value="MBM7416971.1"/>
    <property type="molecule type" value="Genomic_DNA"/>
</dbReference>
<proteinExistence type="inferred from homology"/>
<evidence type="ECO:0000256" key="1">
    <source>
        <dbReference type="ARBA" id="ARBA00010928"/>
    </source>
</evidence>
<dbReference type="Proteomes" id="UP000703038">
    <property type="component" value="Unassembled WGS sequence"/>
</dbReference>
<accession>A0ABS2L081</accession>
<feature type="domain" description="Gfo/Idh/MocA-like oxidoreductase N-terminal" evidence="3">
    <location>
        <begin position="1"/>
        <end position="114"/>
    </location>
</feature>
<dbReference type="SUPFAM" id="SSF55347">
    <property type="entry name" value="Glyceraldehyde-3-phosphate dehydrogenase-like, C-terminal domain"/>
    <property type="match status" value="1"/>
</dbReference>
<keyword evidence="5" id="KW-1185">Reference proteome</keyword>
<dbReference type="InterPro" id="IPR036291">
    <property type="entry name" value="NAD(P)-bd_dom_sf"/>
</dbReference>
<keyword evidence="2" id="KW-0560">Oxidoreductase</keyword>
<dbReference type="Gene3D" id="3.40.50.720">
    <property type="entry name" value="NAD(P)-binding Rossmann-like Domain"/>
    <property type="match status" value="1"/>
</dbReference>
<dbReference type="InterPro" id="IPR051317">
    <property type="entry name" value="Gfo/Idh/MocA_oxidoreduct"/>
</dbReference>
<comment type="caution">
    <text evidence="4">The sequence shown here is derived from an EMBL/GenBank/DDBJ whole genome shotgun (WGS) entry which is preliminary data.</text>
</comment>
<dbReference type="PANTHER" id="PTHR43708:SF5">
    <property type="entry name" value="CONSERVED EXPRESSED OXIDOREDUCTASE (EUROFUNG)-RELATED"/>
    <property type="match status" value="1"/>
</dbReference>
<dbReference type="InterPro" id="IPR000683">
    <property type="entry name" value="Gfo/Idh/MocA-like_OxRdtase_N"/>
</dbReference>
<dbReference type="PANTHER" id="PTHR43708">
    <property type="entry name" value="CONSERVED EXPRESSED OXIDOREDUCTASE (EUROFUNG)"/>
    <property type="match status" value="1"/>
</dbReference>
<sequence length="294" mass="31114">MRIGLIGAGPWARQAAAPALTAHPDVEFAGIWARRPDAAAQTAPEVPYVDDVDALIDSVDAVAFAVPPDVQFDLARRAVAAGRHVLLDKPITGSAADATTLVTAIDEAGVSSMVTLTRRFAPETRAFLDAVCDTEVATVTATWLSGALLGGEYAGSTWRQEGGALMDVGPHVLDLAMEVLGPIESVAWARRDDASDTWSLALQHESTGGVRTSLVTLSMRTPVRPSVLRIGASGPGGLVELSDRTTPPDRCYAVLLDEFLESVRTGTRHECSAHRGLALQRVIEQCRTLVASGR</sequence>
<protein>
    <submittedName>
        <fullName evidence="4">Dehydrogenase</fullName>
    </submittedName>
</protein>
<evidence type="ECO:0000313" key="5">
    <source>
        <dbReference type="Proteomes" id="UP000703038"/>
    </source>
</evidence>
<dbReference type="Pfam" id="PF01408">
    <property type="entry name" value="GFO_IDH_MocA"/>
    <property type="match status" value="1"/>
</dbReference>
<organism evidence="4 5">
    <name type="scientific">Rhodococcoides corynebacterioides</name>
    <dbReference type="NCBI Taxonomy" id="53972"/>
    <lineage>
        <taxon>Bacteria</taxon>
        <taxon>Bacillati</taxon>
        <taxon>Actinomycetota</taxon>
        <taxon>Actinomycetes</taxon>
        <taxon>Mycobacteriales</taxon>
        <taxon>Nocardiaceae</taxon>
        <taxon>Rhodococcoides</taxon>
    </lineage>
</organism>
<dbReference type="RefSeq" id="WP_204869656.1">
    <property type="nucleotide sequence ID" value="NZ_JAFBBK010000001.1"/>
</dbReference>
<evidence type="ECO:0000256" key="2">
    <source>
        <dbReference type="ARBA" id="ARBA00023002"/>
    </source>
</evidence>
<dbReference type="SUPFAM" id="SSF51735">
    <property type="entry name" value="NAD(P)-binding Rossmann-fold domains"/>
    <property type="match status" value="1"/>
</dbReference>
<comment type="similarity">
    <text evidence="1">Belongs to the Gfo/Idh/MocA family.</text>
</comment>
<dbReference type="Gene3D" id="3.30.360.10">
    <property type="entry name" value="Dihydrodipicolinate Reductase, domain 2"/>
    <property type="match status" value="1"/>
</dbReference>
<name>A0ABS2L081_9NOCA</name>
<evidence type="ECO:0000259" key="3">
    <source>
        <dbReference type="Pfam" id="PF01408"/>
    </source>
</evidence>
<reference evidence="4 5" key="1">
    <citation type="submission" date="2021-01" db="EMBL/GenBank/DDBJ databases">
        <title>Genomics of switchgrass bacterial isolates.</title>
        <authorList>
            <person name="Shade A."/>
        </authorList>
    </citation>
    <scope>NUCLEOTIDE SEQUENCE [LARGE SCALE GENOMIC DNA]</scope>
    <source>
        <strain evidence="4 5">PvP111</strain>
    </source>
</reference>